<dbReference type="InterPro" id="IPR036388">
    <property type="entry name" value="WH-like_DNA-bd_sf"/>
</dbReference>
<dbReference type="InterPro" id="IPR000792">
    <property type="entry name" value="Tscrpt_reg_LuxR_C"/>
</dbReference>
<protein>
    <recommendedName>
        <fullName evidence="2">HTH luxR-type domain-containing protein</fullName>
    </recommendedName>
</protein>
<evidence type="ECO:0000256" key="1">
    <source>
        <dbReference type="SAM" id="MobiDB-lite"/>
    </source>
</evidence>
<organism evidence="3">
    <name type="scientific">uncultured Actinomycetospora sp</name>
    <dbReference type="NCBI Taxonomy" id="1135996"/>
    <lineage>
        <taxon>Bacteria</taxon>
        <taxon>Bacillati</taxon>
        <taxon>Actinomycetota</taxon>
        <taxon>Actinomycetes</taxon>
        <taxon>Pseudonocardiales</taxon>
        <taxon>Pseudonocardiaceae</taxon>
        <taxon>Actinomycetospora</taxon>
        <taxon>environmental samples</taxon>
    </lineage>
</organism>
<dbReference type="InterPro" id="IPR016032">
    <property type="entry name" value="Sig_transdc_resp-reg_C-effctor"/>
</dbReference>
<feature type="compositionally biased region" description="Basic residues" evidence="1">
    <location>
        <begin position="15"/>
        <end position="29"/>
    </location>
</feature>
<dbReference type="Gene3D" id="1.10.10.10">
    <property type="entry name" value="Winged helix-like DNA-binding domain superfamily/Winged helix DNA-binding domain"/>
    <property type="match status" value="1"/>
</dbReference>
<reference evidence="3" key="1">
    <citation type="submission" date="2020-02" db="EMBL/GenBank/DDBJ databases">
        <authorList>
            <person name="Meier V. D."/>
        </authorList>
    </citation>
    <scope>NUCLEOTIDE SEQUENCE</scope>
    <source>
        <strain evidence="3">AVDCRST_MAG54</strain>
    </source>
</reference>
<dbReference type="AlphaFoldDB" id="A0A6J4IAM8"/>
<dbReference type="SUPFAM" id="SSF46894">
    <property type="entry name" value="C-terminal effector domain of the bipartite response regulators"/>
    <property type="match status" value="1"/>
</dbReference>
<dbReference type="GO" id="GO:0006355">
    <property type="term" value="P:regulation of DNA-templated transcription"/>
    <property type="evidence" value="ECO:0007669"/>
    <property type="project" value="InterPro"/>
</dbReference>
<feature type="domain" description="HTH luxR-type" evidence="2">
    <location>
        <begin position="61"/>
        <end position="92"/>
    </location>
</feature>
<dbReference type="Pfam" id="PF00196">
    <property type="entry name" value="GerE"/>
    <property type="match status" value="1"/>
</dbReference>
<gene>
    <name evidence="3" type="ORF">AVDCRST_MAG54-1726</name>
</gene>
<name>A0A6J4IAM8_9PSEU</name>
<evidence type="ECO:0000259" key="2">
    <source>
        <dbReference type="Pfam" id="PF00196"/>
    </source>
</evidence>
<feature type="compositionally biased region" description="Basic residues" evidence="1">
    <location>
        <begin position="40"/>
        <end position="54"/>
    </location>
</feature>
<dbReference type="EMBL" id="CADCTH010000232">
    <property type="protein sequence ID" value="CAA9245344.1"/>
    <property type="molecule type" value="Genomic_DNA"/>
</dbReference>
<dbReference type="GO" id="GO:0003677">
    <property type="term" value="F:DNA binding"/>
    <property type="evidence" value="ECO:0007669"/>
    <property type="project" value="InterPro"/>
</dbReference>
<accession>A0A6J4IAM8</accession>
<evidence type="ECO:0000313" key="3">
    <source>
        <dbReference type="EMBL" id="CAA9245344.1"/>
    </source>
</evidence>
<proteinExistence type="predicted"/>
<feature type="region of interest" description="Disordered" evidence="1">
    <location>
        <begin position="1"/>
        <end position="61"/>
    </location>
</feature>
<sequence length="102" mass="11502">MHECPPPRRLGAARLRPRPRPGRHARRPRDRGGRAARGPGRAHRPRARGRGPRRRGPDLPEIGARLFLSAKTVEHHVARLRHRLGSASRSELFSDLRSALGR</sequence>